<proteinExistence type="predicted"/>
<evidence type="ECO:0000313" key="2">
    <source>
        <dbReference type="Proteomes" id="UP000615446"/>
    </source>
</evidence>
<name>A0A8H3LV76_9GLOM</name>
<dbReference type="EMBL" id="BLAL01000218">
    <property type="protein sequence ID" value="GES92905.1"/>
    <property type="molecule type" value="Genomic_DNA"/>
</dbReference>
<protein>
    <submittedName>
        <fullName evidence="1">Uncharacterized protein</fullName>
    </submittedName>
</protein>
<reference evidence="1" key="1">
    <citation type="submission" date="2019-10" db="EMBL/GenBank/DDBJ databases">
        <title>Conservation and host-specific expression of non-tandemly repeated heterogenous ribosome RNA gene in arbuscular mycorrhizal fungi.</title>
        <authorList>
            <person name="Maeda T."/>
            <person name="Kobayashi Y."/>
            <person name="Nakagawa T."/>
            <person name="Ezawa T."/>
            <person name="Yamaguchi K."/>
            <person name="Bino T."/>
            <person name="Nishimoto Y."/>
            <person name="Shigenobu S."/>
            <person name="Kawaguchi M."/>
        </authorList>
    </citation>
    <scope>NUCLEOTIDE SEQUENCE</scope>
    <source>
        <strain evidence="1">HR1</strain>
    </source>
</reference>
<evidence type="ECO:0000313" key="1">
    <source>
        <dbReference type="EMBL" id="GES92905.1"/>
    </source>
</evidence>
<dbReference type="AlphaFoldDB" id="A0A8H3LV76"/>
<sequence length="74" mass="8803">MERLLMMIFADSFEKEKIFRRGLQTNLKFTGLTEKKTRKINVRGCDKQKIKTNDLLSRDYGYVHIYNDTDLLSI</sequence>
<comment type="caution">
    <text evidence="1">The sequence shown here is derived from an EMBL/GenBank/DDBJ whole genome shotgun (WGS) entry which is preliminary data.</text>
</comment>
<gene>
    <name evidence="1" type="ORF">RCL2_001966400</name>
</gene>
<organism evidence="1 2">
    <name type="scientific">Rhizophagus clarus</name>
    <dbReference type="NCBI Taxonomy" id="94130"/>
    <lineage>
        <taxon>Eukaryota</taxon>
        <taxon>Fungi</taxon>
        <taxon>Fungi incertae sedis</taxon>
        <taxon>Mucoromycota</taxon>
        <taxon>Glomeromycotina</taxon>
        <taxon>Glomeromycetes</taxon>
        <taxon>Glomerales</taxon>
        <taxon>Glomeraceae</taxon>
        <taxon>Rhizophagus</taxon>
    </lineage>
</organism>
<dbReference type="Proteomes" id="UP000615446">
    <property type="component" value="Unassembled WGS sequence"/>
</dbReference>
<accession>A0A8H3LV76</accession>